<protein>
    <submittedName>
        <fullName evidence="1">PAS domain-containing protein</fullName>
    </submittedName>
</protein>
<reference evidence="1 2" key="1">
    <citation type="submission" date="2020-04" db="EMBL/GenBank/DDBJ databases">
        <title>Rhodospirillaceae bacterium KN72 isolated from deep sea.</title>
        <authorList>
            <person name="Zhang D.-C."/>
        </authorList>
    </citation>
    <scope>NUCLEOTIDE SEQUENCE [LARGE SCALE GENOMIC DNA]</scope>
    <source>
        <strain evidence="1 2">KN72</strain>
    </source>
</reference>
<keyword evidence="2" id="KW-1185">Reference proteome</keyword>
<dbReference type="InterPro" id="IPR009922">
    <property type="entry name" value="DUF1457"/>
</dbReference>
<dbReference type="AlphaFoldDB" id="A0A7Y0HFH1"/>
<dbReference type="Pfam" id="PF07310">
    <property type="entry name" value="PAS_5"/>
    <property type="match status" value="1"/>
</dbReference>
<accession>A0A7Y0HFH1</accession>
<dbReference type="RefSeq" id="WP_169626251.1">
    <property type="nucleotide sequence ID" value="NZ_JABBNT010000004.1"/>
</dbReference>
<organism evidence="1 2">
    <name type="scientific">Pacificispira spongiicola</name>
    <dbReference type="NCBI Taxonomy" id="2729598"/>
    <lineage>
        <taxon>Bacteria</taxon>
        <taxon>Pseudomonadati</taxon>
        <taxon>Pseudomonadota</taxon>
        <taxon>Alphaproteobacteria</taxon>
        <taxon>Rhodospirillales</taxon>
        <taxon>Rhodospirillaceae</taxon>
        <taxon>Pacificispira</taxon>
    </lineage>
</organism>
<name>A0A7Y0HFH1_9PROT</name>
<proteinExistence type="predicted"/>
<comment type="caution">
    <text evidence="1">The sequence shown here is derived from an EMBL/GenBank/DDBJ whole genome shotgun (WGS) entry which is preliminary data.</text>
</comment>
<gene>
    <name evidence="1" type="ORF">HH303_15370</name>
</gene>
<evidence type="ECO:0000313" key="1">
    <source>
        <dbReference type="EMBL" id="NMM45876.1"/>
    </source>
</evidence>
<sequence length="186" mass="20952">MPSSMHDIDFDAALERTELQTGYRYWCRLDRSAGVPALHDLDPLEIVKILPLVNLVDVVTPPGGGYRFRHRLVGTGLVDRFRAEHTGQWFDDLYTPEHLARQLPFYRSAIEDRTPTVGDVSLDVEGRWTLSYRRLILPMTEGDGAVTCLMLIFAFFTGEGRLVLTDDGLPLHQPGRGSRRSIGTTP</sequence>
<dbReference type="EMBL" id="JABBNT010000004">
    <property type="protein sequence ID" value="NMM45876.1"/>
    <property type="molecule type" value="Genomic_DNA"/>
</dbReference>
<evidence type="ECO:0000313" key="2">
    <source>
        <dbReference type="Proteomes" id="UP000539372"/>
    </source>
</evidence>
<dbReference type="Proteomes" id="UP000539372">
    <property type="component" value="Unassembled WGS sequence"/>
</dbReference>